<keyword evidence="2" id="KW-1185">Reference proteome</keyword>
<dbReference type="EMBL" id="AWWV01004273">
    <property type="protein sequence ID" value="OMP07665.1"/>
    <property type="molecule type" value="Genomic_DNA"/>
</dbReference>
<organism evidence="1 2">
    <name type="scientific">Corchorus capsularis</name>
    <name type="common">Jute</name>
    <dbReference type="NCBI Taxonomy" id="210143"/>
    <lineage>
        <taxon>Eukaryota</taxon>
        <taxon>Viridiplantae</taxon>
        <taxon>Streptophyta</taxon>
        <taxon>Embryophyta</taxon>
        <taxon>Tracheophyta</taxon>
        <taxon>Spermatophyta</taxon>
        <taxon>Magnoliopsida</taxon>
        <taxon>eudicotyledons</taxon>
        <taxon>Gunneridae</taxon>
        <taxon>Pentapetalae</taxon>
        <taxon>rosids</taxon>
        <taxon>malvids</taxon>
        <taxon>Malvales</taxon>
        <taxon>Malvaceae</taxon>
        <taxon>Grewioideae</taxon>
        <taxon>Apeibeae</taxon>
        <taxon>Corchorus</taxon>
    </lineage>
</organism>
<dbReference type="Gramene" id="OMP07665">
    <property type="protein sequence ID" value="OMP07665"/>
    <property type="gene ID" value="CCACVL1_01254"/>
</dbReference>
<accession>A0A1R3KKQ5</accession>
<evidence type="ECO:0000313" key="1">
    <source>
        <dbReference type="EMBL" id="OMP07665.1"/>
    </source>
</evidence>
<proteinExistence type="predicted"/>
<gene>
    <name evidence="1" type="ORF">CCACVL1_01254</name>
</gene>
<evidence type="ECO:0000313" key="2">
    <source>
        <dbReference type="Proteomes" id="UP000188268"/>
    </source>
</evidence>
<protein>
    <submittedName>
        <fullName evidence="1">Uncharacterized protein</fullName>
    </submittedName>
</protein>
<comment type="caution">
    <text evidence="1">The sequence shown here is derived from an EMBL/GenBank/DDBJ whole genome shotgun (WGS) entry which is preliminary data.</text>
</comment>
<sequence length="25" mass="2805">VHPGQGRHYGPEVWVVTTIYVAILI</sequence>
<name>A0A1R3KKQ5_COCAP</name>
<feature type="non-terminal residue" evidence="1">
    <location>
        <position position="1"/>
    </location>
</feature>
<reference evidence="1 2" key="1">
    <citation type="submission" date="2013-09" db="EMBL/GenBank/DDBJ databases">
        <title>Corchorus capsularis genome sequencing.</title>
        <authorList>
            <person name="Alam M."/>
            <person name="Haque M.S."/>
            <person name="Islam M.S."/>
            <person name="Emdad E.M."/>
            <person name="Islam M.M."/>
            <person name="Ahmed B."/>
            <person name="Halim A."/>
            <person name="Hossen Q.M.M."/>
            <person name="Hossain M.Z."/>
            <person name="Ahmed R."/>
            <person name="Khan M.M."/>
            <person name="Islam R."/>
            <person name="Rashid M.M."/>
            <person name="Khan S.A."/>
            <person name="Rahman M.S."/>
            <person name="Alam M."/>
        </authorList>
    </citation>
    <scope>NUCLEOTIDE SEQUENCE [LARGE SCALE GENOMIC DNA]</scope>
    <source>
        <strain evidence="2">cv. CVL-1</strain>
        <tissue evidence="1">Whole seedling</tissue>
    </source>
</reference>
<dbReference type="AlphaFoldDB" id="A0A1R3KKQ5"/>
<dbReference type="Proteomes" id="UP000188268">
    <property type="component" value="Unassembled WGS sequence"/>
</dbReference>